<dbReference type="SUPFAM" id="SSF56672">
    <property type="entry name" value="DNA/RNA polymerases"/>
    <property type="match status" value="1"/>
</dbReference>
<dbReference type="InterPro" id="IPR043502">
    <property type="entry name" value="DNA/RNA_pol_sf"/>
</dbReference>
<reference evidence="1" key="1">
    <citation type="submission" date="2021-03" db="EMBL/GenBank/DDBJ databases">
        <title>Draft genome sequence of rust myrtle Austropuccinia psidii MF-1, a brazilian biotype.</title>
        <authorList>
            <person name="Quecine M.C."/>
            <person name="Pachon D.M.R."/>
            <person name="Bonatelli M.L."/>
            <person name="Correr F.H."/>
            <person name="Franceschini L.M."/>
            <person name="Leite T.F."/>
            <person name="Margarido G.R.A."/>
            <person name="Almeida C.A."/>
            <person name="Ferrarezi J.A."/>
            <person name="Labate C.A."/>
        </authorList>
    </citation>
    <scope>NUCLEOTIDE SEQUENCE</scope>
    <source>
        <strain evidence="1">MF-1</strain>
    </source>
</reference>
<proteinExistence type="predicted"/>
<dbReference type="InterPro" id="IPR043128">
    <property type="entry name" value="Rev_trsase/Diguanyl_cyclase"/>
</dbReference>
<evidence type="ECO:0008006" key="3">
    <source>
        <dbReference type="Google" id="ProtNLM"/>
    </source>
</evidence>
<dbReference type="PANTHER" id="PTHR37984">
    <property type="entry name" value="PROTEIN CBG26694"/>
    <property type="match status" value="1"/>
</dbReference>
<dbReference type="Gene3D" id="3.10.10.10">
    <property type="entry name" value="HIV Type 1 Reverse Transcriptase, subunit A, domain 1"/>
    <property type="match status" value="1"/>
</dbReference>
<sequence>MERPYSSLLRITAYPAISRARELLEAHLNELMKFGVLRKVGHNEEVEITTPVLITCHKAKSRIVGDFRALNTYTIPNRYLIPRIHDTLTQLSKARFINSMPALSGFHKNSLTPHARKLLIIIAHQGIYEYLRILFGIKNVPSHY</sequence>
<keyword evidence="2" id="KW-1185">Reference proteome</keyword>
<comment type="caution">
    <text evidence="1">The sequence shown here is derived from an EMBL/GenBank/DDBJ whole genome shotgun (WGS) entry which is preliminary data.</text>
</comment>
<name>A0A9Q3HE93_9BASI</name>
<evidence type="ECO:0000313" key="1">
    <source>
        <dbReference type="EMBL" id="MBW0498850.1"/>
    </source>
</evidence>
<dbReference type="OrthoDB" id="6776860at2759"/>
<gene>
    <name evidence="1" type="ORF">O181_038565</name>
</gene>
<dbReference type="Proteomes" id="UP000765509">
    <property type="component" value="Unassembled WGS sequence"/>
</dbReference>
<evidence type="ECO:0000313" key="2">
    <source>
        <dbReference type="Proteomes" id="UP000765509"/>
    </source>
</evidence>
<dbReference type="Gene3D" id="3.30.70.270">
    <property type="match status" value="1"/>
</dbReference>
<organism evidence="1 2">
    <name type="scientific">Austropuccinia psidii MF-1</name>
    <dbReference type="NCBI Taxonomy" id="1389203"/>
    <lineage>
        <taxon>Eukaryota</taxon>
        <taxon>Fungi</taxon>
        <taxon>Dikarya</taxon>
        <taxon>Basidiomycota</taxon>
        <taxon>Pucciniomycotina</taxon>
        <taxon>Pucciniomycetes</taxon>
        <taxon>Pucciniales</taxon>
        <taxon>Sphaerophragmiaceae</taxon>
        <taxon>Austropuccinia</taxon>
    </lineage>
</organism>
<dbReference type="EMBL" id="AVOT02014936">
    <property type="protein sequence ID" value="MBW0498850.1"/>
    <property type="molecule type" value="Genomic_DNA"/>
</dbReference>
<protein>
    <recommendedName>
        <fullName evidence="3">Reverse transcriptase domain-containing protein</fullName>
    </recommendedName>
</protein>
<dbReference type="AlphaFoldDB" id="A0A9Q3HE93"/>
<dbReference type="InterPro" id="IPR050951">
    <property type="entry name" value="Retrovirus_Pol_polyprotein"/>
</dbReference>
<accession>A0A9Q3HE93</accession>
<dbReference type="PANTHER" id="PTHR37984:SF5">
    <property type="entry name" value="PROTEIN NYNRIN-LIKE"/>
    <property type="match status" value="1"/>
</dbReference>